<name>A0A5B8MR54_9CHLO</name>
<dbReference type="Gene3D" id="3.40.50.11840">
    <property type="entry name" value="Diphthamide synthesis DPH1/DPH2 domain 1"/>
    <property type="match status" value="1"/>
</dbReference>
<evidence type="ECO:0000256" key="2">
    <source>
        <dbReference type="ARBA" id="ARBA00005156"/>
    </source>
</evidence>
<dbReference type="Proteomes" id="UP000316726">
    <property type="component" value="Chromosome 7"/>
</dbReference>
<dbReference type="SFLD" id="SFLDG01121">
    <property type="entry name" value="Diphthamide_biosynthesis"/>
    <property type="match status" value="1"/>
</dbReference>
<dbReference type="NCBIfam" id="TIGR00322">
    <property type="entry name" value="diphth2_R"/>
    <property type="match status" value="1"/>
</dbReference>
<keyword evidence="6" id="KW-0411">Iron-sulfur</keyword>
<evidence type="ECO:0000256" key="5">
    <source>
        <dbReference type="ARBA" id="ARBA00023004"/>
    </source>
</evidence>
<dbReference type="GO" id="GO:0051536">
    <property type="term" value="F:iron-sulfur cluster binding"/>
    <property type="evidence" value="ECO:0007669"/>
    <property type="project" value="UniProtKB-KW"/>
</dbReference>
<gene>
    <name evidence="8" type="ORF">A3770_07p50020</name>
</gene>
<evidence type="ECO:0000313" key="8">
    <source>
        <dbReference type="EMBL" id="QDZ22484.1"/>
    </source>
</evidence>
<evidence type="ECO:0000256" key="4">
    <source>
        <dbReference type="ARBA" id="ARBA00022723"/>
    </source>
</evidence>
<evidence type="ECO:0000313" key="9">
    <source>
        <dbReference type="Proteomes" id="UP000316726"/>
    </source>
</evidence>
<proteinExistence type="inferred from homology"/>
<organism evidence="8 9">
    <name type="scientific">Chloropicon primus</name>
    <dbReference type="NCBI Taxonomy" id="1764295"/>
    <lineage>
        <taxon>Eukaryota</taxon>
        <taxon>Viridiplantae</taxon>
        <taxon>Chlorophyta</taxon>
        <taxon>Chloropicophyceae</taxon>
        <taxon>Chloropicales</taxon>
        <taxon>Chloropicaceae</taxon>
        <taxon>Chloropicon</taxon>
    </lineage>
</organism>
<dbReference type="PANTHER" id="PTHR10762">
    <property type="entry name" value="DIPHTHAMIDE BIOSYNTHESIS PROTEIN"/>
    <property type="match status" value="1"/>
</dbReference>
<dbReference type="UniPathway" id="UPA00559"/>
<keyword evidence="9" id="KW-1185">Reference proteome</keyword>
<dbReference type="STRING" id="1764295.A0A5B8MR54"/>
<dbReference type="Gene3D" id="3.40.50.11860">
    <property type="entry name" value="Diphthamide synthesis DPH1/DPH2 domain 3"/>
    <property type="match status" value="1"/>
</dbReference>
<dbReference type="GO" id="GO:0046872">
    <property type="term" value="F:metal ion binding"/>
    <property type="evidence" value="ECO:0007669"/>
    <property type="project" value="UniProtKB-KW"/>
</dbReference>
<evidence type="ECO:0000256" key="1">
    <source>
        <dbReference type="ARBA" id="ARBA00001966"/>
    </source>
</evidence>
<keyword evidence="4" id="KW-0479">Metal-binding</keyword>
<keyword evidence="5" id="KW-0408">Iron</keyword>
<comment type="similarity">
    <text evidence="3">Belongs to the DPH1/DPH2 family. DPH2 subfamily.</text>
</comment>
<dbReference type="GO" id="GO:0090560">
    <property type="term" value="F:2-(3-amino-3-carboxypropyl)histidine synthase activity"/>
    <property type="evidence" value="ECO:0007669"/>
    <property type="project" value="InterPro"/>
</dbReference>
<comment type="cofactor">
    <cofactor evidence="1">
        <name>[4Fe-4S] cluster</name>
        <dbReference type="ChEBI" id="CHEBI:49883"/>
    </cofactor>
</comment>
<dbReference type="OrthoDB" id="449241at2759"/>
<evidence type="ECO:0000256" key="3">
    <source>
        <dbReference type="ARBA" id="ARBA00006179"/>
    </source>
</evidence>
<evidence type="ECO:0000256" key="7">
    <source>
        <dbReference type="SAM" id="MobiDB-lite"/>
    </source>
</evidence>
<dbReference type="Pfam" id="PF01866">
    <property type="entry name" value="Diphthamide_syn"/>
    <property type="match status" value="1"/>
</dbReference>
<evidence type="ECO:0000256" key="6">
    <source>
        <dbReference type="ARBA" id="ARBA00023014"/>
    </source>
</evidence>
<dbReference type="InterPro" id="IPR042265">
    <property type="entry name" value="DPH1/DPH2_3"/>
</dbReference>
<dbReference type="InterPro" id="IPR042263">
    <property type="entry name" value="DPH1/DPH2_1"/>
</dbReference>
<dbReference type="InterPro" id="IPR016435">
    <property type="entry name" value="DPH1/DPH2"/>
</dbReference>
<dbReference type="AlphaFoldDB" id="A0A5B8MR54"/>
<dbReference type="PANTHER" id="PTHR10762:SF2">
    <property type="entry name" value="2-(3-AMINO-3-CARBOXYPROPYL)HISTIDINE SYNTHASE SUBUNIT 2"/>
    <property type="match status" value="1"/>
</dbReference>
<dbReference type="FunFam" id="3.40.50.11860:FF:000001">
    <property type="entry name" value="2-(3-amino-3-carboxypropyl)histidine synthase subunit 2"/>
    <property type="match status" value="1"/>
</dbReference>
<protein>
    <submittedName>
        <fullName evidence="8">Diphthamide synthesis protein</fullName>
    </submittedName>
</protein>
<dbReference type="GO" id="GO:0017183">
    <property type="term" value="P:protein histidyl modification to diphthamide"/>
    <property type="evidence" value="ECO:0007669"/>
    <property type="project" value="UniProtKB-UniPathway"/>
</dbReference>
<comment type="pathway">
    <text evidence="2">Protein modification; peptidyl-diphthamide biosynthesis.</text>
</comment>
<accession>A0A5B8MR54</accession>
<reference evidence="8 9" key="1">
    <citation type="submission" date="2018-07" db="EMBL/GenBank/DDBJ databases">
        <title>The complete nuclear genome of the prasinophyte Chloropicon primus (CCMP1205).</title>
        <authorList>
            <person name="Pombert J.-F."/>
            <person name="Otis C."/>
            <person name="Turmel M."/>
            <person name="Lemieux C."/>
        </authorList>
    </citation>
    <scope>NUCLEOTIDE SEQUENCE [LARGE SCALE GENOMIC DNA]</scope>
    <source>
        <strain evidence="8 9">CCMP1205</strain>
    </source>
</reference>
<sequence length="512" mass="55765">MEAFEVEETVAWVRRNGKRRVALQVPDHLLQEAPKIAHAITKQRREEQNTKRDGGQEEEFTVFIMADTIDGSCHVDELTADHLTADCVVHYGATYIPEVAKLPVRFVLDKCEALEVEDLVDKLGSAFTVEEVSPSRMTVVLAYELKYEHKMGEVARRLEAALEGDGGNLKHTTFVVPRVCLKEQGGGAAASGGPGPAGGNVHRLGGLEWSVPSDAVANEVGEAPQGSVKYVWIGEDEDSLSLSNFMLVHNTVDWFRYDPVGRSWKEYGSVSTATRTLKRRYFLVEKAKDASIVGIVVGTLSIAGYLDALKALRGIIARAGKKSYTFVMGRITPEKLANFPEVEVFVLISCPQLALLDSREFYSPVITPFEAELAFVPGRSWTGTYTIGFDSLLQQADPADGGSEEGEEGGGPSFSLIKGGYRQDQRTSGTGVGQDIEINVIEPTQNLQLSLVGNREVAEVHSAADYMTKVRSYTGIETPQSGAEIKEPAAAVEGRFGRAAGYDEGRVQRTGE</sequence>
<dbReference type="SFLD" id="SFLDS00032">
    <property type="entry name" value="Radical_SAM_3-amino-3-carboxyp"/>
    <property type="match status" value="1"/>
</dbReference>
<dbReference type="EMBL" id="CP031040">
    <property type="protein sequence ID" value="QDZ22484.1"/>
    <property type="molecule type" value="Genomic_DNA"/>
</dbReference>
<feature type="region of interest" description="Disordered" evidence="7">
    <location>
        <begin position="396"/>
        <end position="430"/>
    </location>
</feature>